<dbReference type="Proteomes" id="UP000247702">
    <property type="component" value="Unassembled WGS sequence"/>
</dbReference>
<dbReference type="GO" id="GO:0015095">
    <property type="term" value="F:magnesium ion transmembrane transporter activity"/>
    <property type="evidence" value="ECO:0007669"/>
    <property type="project" value="InterPro"/>
</dbReference>
<evidence type="ECO:0000256" key="7">
    <source>
        <dbReference type="SAM" id="SignalP"/>
    </source>
</evidence>
<evidence type="ECO:0000313" key="8">
    <source>
        <dbReference type="EMBL" id="GBC00746.1"/>
    </source>
</evidence>
<evidence type="ECO:0000256" key="5">
    <source>
        <dbReference type="SAM" id="Coils"/>
    </source>
</evidence>
<feature type="transmembrane region" description="Helical" evidence="6">
    <location>
        <begin position="361"/>
        <end position="381"/>
    </location>
</feature>
<sequence>MYKSIILALIFLLSQTLLVSSQSTIIESQINNRSCNFDSDCVDNNLKDNIIRLGNFMCINNSCKFVVAAGQNCRDATDCVAYHYSNLYNISLGSDICSKNYCNIESKCDRAWDQKDISSIPKIEDLSTCCIGLSDNTECEIVANGVDPCALDSDCRDYGETNSKKCVNENDEDQKKHVWIGVLICLVGSTTLNIGLNVQKYAFTKHQEELNHFATSHIQDGQQVVTITDDDDDKNSTRNSIESLQRSALYRKLEKFMFWKQIIVSPIWGFGFTIYVIGSLLSFIALKFAPQSLVAPLGAVSLVINLLIAPILHNQKLTISDSIGVIIIIAGSVVITIFSGIVMEDYKLCALIELFKRVQTIIYLSVIGVFIFSLFTFIRLVEKNAIQKDKDAIVEASAIVAELTTTDEEKKSETILVPTIHITNFDTVNNDDNRSSRRLSIRLDNGNRKSLTGEINPTLSLSSLTADDNPETNKTTRDITLNKDDNILPEDVPLPRNSITSIRTTRSVVRQRSIKEKVLLPLAYAILASSMATITTLFAKSLINLLSTSFVQHDNQFKDLLSWTILFITVLTAISQVYWINMGLKKYDALLQVPVFYCNWSLFDIIGGGVYYDEFRNFNTIKYIGFIAGIVLIFFGVALLSKRLSKLTKEEEELKEIQKQWEQEMRMKKMNNKSDSRKKIVN</sequence>
<feature type="signal peptide" evidence="7">
    <location>
        <begin position="1"/>
        <end position="21"/>
    </location>
</feature>
<keyword evidence="5" id="KW-0175">Coiled coil</keyword>
<dbReference type="PANTHER" id="PTHR12570">
    <property type="match status" value="1"/>
</dbReference>
<comment type="subcellular location">
    <subcellularLocation>
        <location evidence="1">Membrane</location>
        <topology evidence="1">Multi-pass membrane protein</topology>
    </subcellularLocation>
</comment>
<protein>
    <recommendedName>
        <fullName evidence="10">EamA domain-containing protein</fullName>
    </recommendedName>
</protein>
<keyword evidence="3 6" id="KW-1133">Transmembrane helix</keyword>
<feature type="transmembrane region" description="Helical" evidence="6">
    <location>
        <begin position="323"/>
        <end position="341"/>
    </location>
</feature>
<dbReference type="PANTHER" id="PTHR12570:SF9">
    <property type="entry name" value="MAGNESIUM TRANSPORTER NIPA8-RELATED"/>
    <property type="match status" value="1"/>
</dbReference>
<feature type="transmembrane region" description="Helical" evidence="6">
    <location>
        <begin position="178"/>
        <end position="196"/>
    </location>
</feature>
<keyword evidence="4 6" id="KW-0472">Membrane</keyword>
<dbReference type="InterPro" id="IPR008521">
    <property type="entry name" value="Mg_trans_NIPA"/>
</dbReference>
<evidence type="ECO:0000313" key="9">
    <source>
        <dbReference type="Proteomes" id="UP000247702"/>
    </source>
</evidence>
<dbReference type="SUPFAM" id="SSF103481">
    <property type="entry name" value="Multidrug resistance efflux transporter EmrE"/>
    <property type="match status" value="1"/>
</dbReference>
<name>A0A2Z6RDR5_9GLOM</name>
<accession>A0A2Z6RDR5</accession>
<feature type="transmembrane region" description="Helical" evidence="6">
    <location>
        <begin position="589"/>
        <end position="611"/>
    </location>
</feature>
<feature type="transmembrane region" description="Helical" evidence="6">
    <location>
        <begin position="518"/>
        <end position="540"/>
    </location>
</feature>
<evidence type="ECO:0000256" key="2">
    <source>
        <dbReference type="ARBA" id="ARBA00022692"/>
    </source>
</evidence>
<keyword evidence="7" id="KW-0732">Signal</keyword>
<keyword evidence="2 6" id="KW-0812">Transmembrane</keyword>
<dbReference type="EMBL" id="BEXD01003290">
    <property type="protein sequence ID" value="GBC00746.1"/>
    <property type="molecule type" value="Genomic_DNA"/>
</dbReference>
<gene>
    <name evidence="8" type="ORF">RclHR1_03960020</name>
</gene>
<feature type="transmembrane region" description="Helical" evidence="6">
    <location>
        <begin position="292"/>
        <end position="311"/>
    </location>
</feature>
<feature type="transmembrane region" description="Helical" evidence="6">
    <location>
        <begin position="262"/>
        <end position="286"/>
    </location>
</feature>
<proteinExistence type="predicted"/>
<evidence type="ECO:0000256" key="4">
    <source>
        <dbReference type="ARBA" id="ARBA00023136"/>
    </source>
</evidence>
<feature type="chain" id="PRO_5016462381" description="EamA domain-containing protein" evidence="7">
    <location>
        <begin position="22"/>
        <end position="682"/>
    </location>
</feature>
<evidence type="ECO:0000256" key="6">
    <source>
        <dbReference type="SAM" id="Phobius"/>
    </source>
</evidence>
<feature type="transmembrane region" description="Helical" evidence="6">
    <location>
        <begin position="623"/>
        <end position="640"/>
    </location>
</feature>
<dbReference type="InterPro" id="IPR037185">
    <property type="entry name" value="EmrE-like"/>
</dbReference>
<dbReference type="Pfam" id="PF05653">
    <property type="entry name" value="Mg_trans_NIPA"/>
    <property type="match status" value="2"/>
</dbReference>
<feature type="transmembrane region" description="Helical" evidence="6">
    <location>
        <begin position="560"/>
        <end position="580"/>
    </location>
</feature>
<keyword evidence="9" id="KW-1185">Reference proteome</keyword>
<comment type="caution">
    <text evidence="8">The sequence shown here is derived from an EMBL/GenBank/DDBJ whole genome shotgun (WGS) entry which is preliminary data.</text>
</comment>
<evidence type="ECO:0008006" key="10">
    <source>
        <dbReference type="Google" id="ProtNLM"/>
    </source>
</evidence>
<dbReference type="AlphaFoldDB" id="A0A2Z6RDR5"/>
<evidence type="ECO:0000256" key="1">
    <source>
        <dbReference type="ARBA" id="ARBA00004141"/>
    </source>
</evidence>
<dbReference type="GO" id="GO:0016020">
    <property type="term" value="C:membrane"/>
    <property type="evidence" value="ECO:0007669"/>
    <property type="project" value="UniProtKB-SubCell"/>
</dbReference>
<reference evidence="8 9" key="1">
    <citation type="submission" date="2017-11" db="EMBL/GenBank/DDBJ databases">
        <title>The genome of Rhizophagus clarus HR1 reveals common genetic basis of auxotrophy among arbuscular mycorrhizal fungi.</title>
        <authorList>
            <person name="Kobayashi Y."/>
        </authorList>
    </citation>
    <scope>NUCLEOTIDE SEQUENCE [LARGE SCALE GENOMIC DNA]</scope>
    <source>
        <strain evidence="8 9">HR1</strain>
    </source>
</reference>
<feature type="coiled-coil region" evidence="5">
    <location>
        <begin position="637"/>
        <end position="667"/>
    </location>
</feature>
<evidence type="ECO:0000256" key="3">
    <source>
        <dbReference type="ARBA" id="ARBA00022989"/>
    </source>
</evidence>
<organism evidence="8 9">
    <name type="scientific">Rhizophagus clarus</name>
    <dbReference type="NCBI Taxonomy" id="94130"/>
    <lineage>
        <taxon>Eukaryota</taxon>
        <taxon>Fungi</taxon>
        <taxon>Fungi incertae sedis</taxon>
        <taxon>Mucoromycota</taxon>
        <taxon>Glomeromycotina</taxon>
        <taxon>Glomeromycetes</taxon>
        <taxon>Glomerales</taxon>
        <taxon>Glomeraceae</taxon>
        <taxon>Rhizophagus</taxon>
    </lineage>
</organism>